<reference evidence="1 2" key="1">
    <citation type="submission" date="2022-08" db="EMBL/GenBank/DDBJ databases">
        <title>Paenibacillus endoradicis sp. nov., Paenibacillus radicibacter sp. nov and Paenibacillus pararadicis sp. nov., three cold-adapted plant growth-promoting bacteria isolated from root of Larix gmelinii in Great Khingan.</title>
        <authorList>
            <person name="Xue H."/>
        </authorList>
    </citation>
    <scope>NUCLEOTIDE SEQUENCE [LARGE SCALE GENOMIC DNA]</scope>
    <source>
        <strain evidence="1 2">N5-1-1-5</strain>
    </source>
</reference>
<dbReference type="Proteomes" id="UP001300012">
    <property type="component" value="Unassembled WGS sequence"/>
</dbReference>
<proteinExistence type="predicted"/>
<comment type="caution">
    <text evidence="1">The sequence shown here is derived from an EMBL/GenBank/DDBJ whole genome shotgun (WGS) entry which is preliminary data.</text>
</comment>
<organism evidence="1 2">
    <name type="scientific">Paenibacillus radicis</name>
    <name type="common">ex Xue et al. 2023</name>
    <dbReference type="NCBI Taxonomy" id="2972489"/>
    <lineage>
        <taxon>Bacteria</taxon>
        <taxon>Bacillati</taxon>
        <taxon>Bacillota</taxon>
        <taxon>Bacilli</taxon>
        <taxon>Bacillales</taxon>
        <taxon>Paenibacillaceae</taxon>
        <taxon>Paenibacillus</taxon>
    </lineage>
</organism>
<dbReference type="EMBL" id="JANQBD010000031">
    <property type="protein sequence ID" value="MCR8635745.1"/>
    <property type="molecule type" value="Genomic_DNA"/>
</dbReference>
<gene>
    <name evidence="1" type="ORF">NV381_31520</name>
</gene>
<keyword evidence="2" id="KW-1185">Reference proteome</keyword>
<dbReference type="RefSeq" id="WP_258217290.1">
    <property type="nucleotide sequence ID" value="NZ_JANQBD010000031.1"/>
</dbReference>
<protein>
    <submittedName>
        <fullName evidence="1">Uncharacterized protein</fullName>
    </submittedName>
</protein>
<sequence length="96" mass="11122">MLLTRYYSPQFVLDLSLDTGIEMISKAAVEHRKERLWDMWIARYAKMNRDNFISFDDFMKQATATPATASTKTAQEILDDAEWIQHALREAHLKGG</sequence>
<accession>A0ABT1YUE8</accession>
<evidence type="ECO:0000313" key="1">
    <source>
        <dbReference type="EMBL" id="MCR8635745.1"/>
    </source>
</evidence>
<evidence type="ECO:0000313" key="2">
    <source>
        <dbReference type="Proteomes" id="UP001300012"/>
    </source>
</evidence>
<name>A0ABT1YUE8_9BACL</name>